<keyword evidence="5 8" id="KW-1133">Transmembrane helix</keyword>
<dbReference type="FunFam" id="1.20.1250.20:FF:000100">
    <property type="entry name" value="MFS sugar transporter, putative"/>
    <property type="match status" value="1"/>
</dbReference>
<dbReference type="Pfam" id="PF00083">
    <property type="entry name" value="Sugar_tr"/>
    <property type="match status" value="1"/>
</dbReference>
<dbReference type="GO" id="GO:0016020">
    <property type="term" value="C:membrane"/>
    <property type="evidence" value="ECO:0007669"/>
    <property type="project" value="UniProtKB-SubCell"/>
</dbReference>
<dbReference type="GO" id="GO:0022857">
    <property type="term" value="F:transmembrane transporter activity"/>
    <property type="evidence" value="ECO:0007669"/>
    <property type="project" value="InterPro"/>
</dbReference>
<name>A0A381L3R9_BLUGR</name>
<feature type="transmembrane region" description="Helical" evidence="8">
    <location>
        <begin position="426"/>
        <end position="448"/>
    </location>
</feature>
<feature type="transmembrane region" description="Helical" evidence="8">
    <location>
        <begin position="512"/>
        <end position="531"/>
    </location>
</feature>
<dbReference type="PANTHER" id="PTHR48020:SF25">
    <property type="entry name" value="SUGAR TRANSPORTER, PUTATIVE (AFU_ORTHOLOGUE AFUA_7G05830)-RELATED"/>
    <property type="match status" value="1"/>
</dbReference>
<dbReference type="PROSITE" id="PS50850">
    <property type="entry name" value="MFS"/>
    <property type="match status" value="1"/>
</dbReference>
<keyword evidence="3" id="KW-0813">Transport</keyword>
<accession>A0A381L3R9</accession>
<keyword evidence="4 8" id="KW-0812">Transmembrane</keyword>
<feature type="transmembrane region" description="Helical" evidence="8">
    <location>
        <begin position="487"/>
        <end position="506"/>
    </location>
</feature>
<proteinExistence type="inferred from homology"/>
<sequence>MVYTHNDEKRCSTDQTRESPSPRSSSGHLDASQPDSEMRTARNSYNEDLDGKTEVGLSPVRHAHHFGYRQEYLSPEHLRATINARLANPLAGFTQQQLSQRGEDFALKYGMLESEDVRAFRLGAMLAQDSTRFAAVEELTPEERTVFEREITHKWSLPWSLIIVIVLCSFCAGVQGMDETVINGSHIFFAREFGISNRSSARDTWLLGLVNAAPYLCCATIGCWLTIPFNNWWGRKGTIIFSCVISAATCIWQSFTTTWWHLLIARFFLGLGIGPKSATSPIYAAECSPPSVRGALVMQWQLWTAFGLMAGLAADLCLYYVPDSSGIVGLNWRLMMASPCLPAMVVICFGFLCPESPRWYMSKGKVSSAYRSMVQLRFNKVQAARDIFHIHTMLEAEKTGVSLGQSKFKEMFTVPRNRRAMQASEILMFMQQFCGVNVIGYYSSAIFLKAGFSERSALGASLGWGAINFIFAIPAIYTIDTYGRRKLLLITFPLMSLCLFFIGSSFWISGKAQIACVALGIYLFGVCYSPGASPVPFTYSAEAYPLYIRAEGMSLATSTTWFFNFLLAVTWPSLLKDFKHQGAFAFYAVWNIIGFMAVLFLVPETKGKSLEELDQVFSVGTKVHAAYRKRQFVNCFRRYILGQDIEPEKLYSSSSGEPQTKSLSQEMIFHGSTISHA</sequence>
<feature type="transmembrane region" description="Helical" evidence="8">
    <location>
        <begin position="205"/>
        <end position="227"/>
    </location>
</feature>
<dbReference type="NCBIfam" id="TIGR00879">
    <property type="entry name" value="SP"/>
    <property type="match status" value="1"/>
</dbReference>
<feature type="region of interest" description="Disordered" evidence="7">
    <location>
        <begin position="1"/>
        <end position="41"/>
    </location>
</feature>
<feature type="transmembrane region" description="Helical" evidence="8">
    <location>
        <begin position="239"/>
        <end position="262"/>
    </location>
</feature>
<evidence type="ECO:0000256" key="1">
    <source>
        <dbReference type="ARBA" id="ARBA00004141"/>
    </source>
</evidence>
<dbReference type="SUPFAM" id="SSF103473">
    <property type="entry name" value="MFS general substrate transporter"/>
    <property type="match status" value="1"/>
</dbReference>
<dbReference type="InterPro" id="IPR036259">
    <property type="entry name" value="MFS_trans_sf"/>
</dbReference>
<feature type="transmembrane region" description="Helical" evidence="8">
    <location>
        <begin position="155"/>
        <end position="174"/>
    </location>
</feature>
<evidence type="ECO:0000256" key="2">
    <source>
        <dbReference type="ARBA" id="ARBA00010992"/>
    </source>
</evidence>
<evidence type="ECO:0000259" key="9">
    <source>
        <dbReference type="PROSITE" id="PS50850"/>
    </source>
</evidence>
<dbReference type="GO" id="GO:0015798">
    <property type="term" value="P:myo-inositol transport"/>
    <property type="evidence" value="ECO:0007669"/>
    <property type="project" value="UniProtKB-ARBA"/>
</dbReference>
<dbReference type="InterPro" id="IPR005828">
    <property type="entry name" value="MFS_sugar_transport-like"/>
</dbReference>
<evidence type="ECO:0000256" key="3">
    <source>
        <dbReference type="ARBA" id="ARBA00022448"/>
    </source>
</evidence>
<dbReference type="AlphaFoldDB" id="A0A381L3R9"/>
<evidence type="ECO:0000313" key="10">
    <source>
        <dbReference type="EMBL" id="SUZ08553.1"/>
    </source>
</evidence>
<dbReference type="OrthoDB" id="5290825at2759"/>
<organism evidence="10">
    <name type="scientific">Blumeria graminis f. sp. tritici 96224</name>
    <dbReference type="NCBI Taxonomy" id="1268274"/>
    <lineage>
        <taxon>Eukaryota</taxon>
        <taxon>Fungi</taxon>
        <taxon>Dikarya</taxon>
        <taxon>Ascomycota</taxon>
        <taxon>Pezizomycotina</taxon>
        <taxon>Leotiomycetes</taxon>
        <taxon>Erysiphales</taxon>
        <taxon>Erysiphaceae</taxon>
        <taxon>Blumeria</taxon>
    </lineage>
</organism>
<feature type="transmembrane region" description="Helical" evidence="8">
    <location>
        <begin position="583"/>
        <end position="602"/>
    </location>
</feature>
<feature type="transmembrane region" description="Helical" evidence="8">
    <location>
        <begin position="460"/>
        <end position="480"/>
    </location>
</feature>
<feature type="compositionally biased region" description="Polar residues" evidence="7">
    <location>
        <begin position="18"/>
        <end position="27"/>
    </location>
</feature>
<dbReference type="PANTHER" id="PTHR48020">
    <property type="entry name" value="PROTON MYO-INOSITOL COTRANSPORTER"/>
    <property type="match status" value="1"/>
</dbReference>
<dbReference type="Gene3D" id="1.20.1250.20">
    <property type="entry name" value="MFS general substrate transporter like domains"/>
    <property type="match status" value="1"/>
</dbReference>
<protein>
    <submittedName>
        <fullName evidence="10">Bgt-4980</fullName>
    </submittedName>
</protein>
<feature type="compositionally biased region" description="Basic and acidic residues" evidence="7">
    <location>
        <begin position="1"/>
        <end position="17"/>
    </location>
</feature>
<evidence type="ECO:0000256" key="5">
    <source>
        <dbReference type="ARBA" id="ARBA00022989"/>
    </source>
</evidence>
<keyword evidence="6 8" id="KW-0472">Membrane</keyword>
<dbReference type="GO" id="GO:0015791">
    <property type="term" value="P:polyol transmembrane transport"/>
    <property type="evidence" value="ECO:0007669"/>
    <property type="project" value="UniProtKB-ARBA"/>
</dbReference>
<feature type="transmembrane region" description="Helical" evidence="8">
    <location>
        <begin position="302"/>
        <end position="322"/>
    </location>
</feature>
<comment type="similarity">
    <text evidence="2">Belongs to the major facilitator superfamily. Sugar transporter (TC 2.A.1.1) family.</text>
</comment>
<evidence type="ECO:0000256" key="8">
    <source>
        <dbReference type="SAM" id="Phobius"/>
    </source>
</evidence>
<evidence type="ECO:0000256" key="4">
    <source>
        <dbReference type="ARBA" id="ARBA00022692"/>
    </source>
</evidence>
<evidence type="ECO:0000256" key="7">
    <source>
        <dbReference type="SAM" id="MobiDB-lite"/>
    </source>
</evidence>
<evidence type="ECO:0000256" key="6">
    <source>
        <dbReference type="ARBA" id="ARBA00023136"/>
    </source>
</evidence>
<dbReference type="PRINTS" id="PR00171">
    <property type="entry name" value="SUGRTRNSPORT"/>
</dbReference>
<reference evidence="10" key="1">
    <citation type="submission" date="2018-07" db="EMBL/GenBank/DDBJ databases">
        <authorList>
            <person name="Quirk P.G."/>
            <person name="Krulwich T.A."/>
        </authorList>
    </citation>
    <scope>NUCLEOTIDE SEQUENCE</scope>
    <source>
        <strain evidence="10">96224</strain>
    </source>
</reference>
<feature type="domain" description="Major facilitator superfamily (MFS) profile" evidence="9">
    <location>
        <begin position="164"/>
        <end position="606"/>
    </location>
</feature>
<feature type="transmembrane region" description="Helical" evidence="8">
    <location>
        <begin position="552"/>
        <end position="571"/>
    </location>
</feature>
<dbReference type="InterPro" id="IPR003663">
    <property type="entry name" value="Sugar/inositol_transpt"/>
</dbReference>
<dbReference type="EMBL" id="UIGY01000025">
    <property type="protein sequence ID" value="SUZ08553.1"/>
    <property type="molecule type" value="Genomic_DNA"/>
</dbReference>
<gene>
    <name evidence="10" type="ORF">BGT96224V2_LOCUS1726</name>
</gene>
<comment type="subcellular location">
    <subcellularLocation>
        <location evidence="1">Membrane</location>
        <topology evidence="1">Multi-pass membrane protein</topology>
    </subcellularLocation>
</comment>
<dbReference type="InterPro" id="IPR020846">
    <property type="entry name" value="MFS_dom"/>
</dbReference>
<feature type="transmembrane region" description="Helical" evidence="8">
    <location>
        <begin position="334"/>
        <end position="353"/>
    </location>
</feature>
<dbReference type="InterPro" id="IPR050814">
    <property type="entry name" value="Myo-inositol_Transporter"/>
</dbReference>